<evidence type="ECO:0000256" key="3">
    <source>
        <dbReference type="ARBA" id="ARBA00022741"/>
    </source>
</evidence>
<dbReference type="PANTHER" id="PTHR11766:SF0">
    <property type="entry name" value="TYROSINE--TRNA LIGASE, MITOCHONDRIAL"/>
    <property type="match status" value="1"/>
</dbReference>
<comment type="similarity">
    <text evidence="9">Belongs to the class-I aminoacyl-tRNA synthetase family.</text>
</comment>
<proteinExistence type="inferred from homology"/>
<keyword evidence="5 9" id="KW-0648">Protein biosynthesis</keyword>
<dbReference type="InterPro" id="IPR001412">
    <property type="entry name" value="aa-tRNA-synth_I_CS"/>
</dbReference>
<dbReference type="PANTHER" id="PTHR11766">
    <property type="entry name" value="TYROSYL-TRNA SYNTHETASE"/>
    <property type="match status" value="1"/>
</dbReference>
<dbReference type="FunFam" id="1.10.240.10:FF:000001">
    <property type="entry name" value="Tyrosine--tRNA ligase"/>
    <property type="match status" value="1"/>
</dbReference>
<evidence type="ECO:0000313" key="11">
    <source>
        <dbReference type="Proteomes" id="UP000189580"/>
    </source>
</evidence>
<reference evidence="10 11" key="1">
    <citation type="submission" date="2016-02" db="EMBL/GenBank/DDBJ databases">
        <title>Complete genome sequence and transcriptome regulation of the pentose utilising yeast Sugiyamaella lignohabitans.</title>
        <authorList>
            <person name="Bellasio M."/>
            <person name="Peymann A."/>
            <person name="Valli M."/>
            <person name="Sipitzky M."/>
            <person name="Graf A."/>
            <person name="Sauer M."/>
            <person name="Marx H."/>
            <person name="Mattanovich D."/>
        </authorList>
    </citation>
    <scope>NUCLEOTIDE SEQUENCE [LARGE SCALE GENOMIC DNA]</scope>
    <source>
        <strain evidence="10 11">CBS 10342</strain>
    </source>
</reference>
<protein>
    <recommendedName>
        <fullName evidence="1 9">Tyrosine--tRNA ligase</fullName>
        <ecNumber evidence="1 9">6.1.1.1</ecNumber>
    </recommendedName>
    <alternativeName>
        <fullName evidence="7 9">Tyrosyl-tRNA synthetase</fullName>
    </alternativeName>
</protein>
<dbReference type="NCBIfam" id="TIGR00234">
    <property type="entry name" value="tyrS"/>
    <property type="match status" value="1"/>
</dbReference>
<dbReference type="GO" id="GO:0003723">
    <property type="term" value="F:RNA binding"/>
    <property type="evidence" value="ECO:0007669"/>
    <property type="project" value="InterPro"/>
</dbReference>
<dbReference type="PROSITE" id="PS00178">
    <property type="entry name" value="AA_TRNA_LIGASE_I"/>
    <property type="match status" value="1"/>
</dbReference>
<keyword evidence="2 9" id="KW-0436">Ligase</keyword>
<dbReference type="InterPro" id="IPR024088">
    <property type="entry name" value="Tyr-tRNA-ligase_bac-type"/>
</dbReference>
<evidence type="ECO:0000256" key="5">
    <source>
        <dbReference type="ARBA" id="ARBA00022917"/>
    </source>
</evidence>
<dbReference type="PRINTS" id="PR01040">
    <property type="entry name" value="TRNASYNTHTYR"/>
</dbReference>
<evidence type="ECO:0000256" key="1">
    <source>
        <dbReference type="ARBA" id="ARBA00013160"/>
    </source>
</evidence>
<evidence type="ECO:0000256" key="7">
    <source>
        <dbReference type="ARBA" id="ARBA00033323"/>
    </source>
</evidence>
<evidence type="ECO:0000313" key="10">
    <source>
        <dbReference type="EMBL" id="ANB15537.1"/>
    </source>
</evidence>
<organism evidence="10 11">
    <name type="scientific">Sugiyamaella lignohabitans</name>
    <dbReference type="NCBI Taxonomy" id="796027"/>
    <lineage>
        <taxon>Eukaryota</taxon>
        <taxon>Fungi</taxon>
        <taxon>Dikarya</taxon>
        <taxon>Ascomycota</taxon>
        <taxon>Saccharomycotina</taxon>
        <taxon>Dipodascomycetes</taxon>
        <taxon>Dipodascales</taxon>
        <taxon>Trichomonascaceae</taxon>
        <taxon>Sugiyamaella</taxon>
    </lineage>
</organism>
<evidence type="ECO:0000256" key="6">
    <source>
        <dbReference type="ARBA" id="ARBA00023146"/>
    </source>
</evidence>
<dbReference type="EMBL" id="CP014503">
    <property type="protein sequence ID" value="ANB15537.1"/>
    <property type="molecule type" value="Genomic_DNA"/>
</dbReference>
<dbReference type="GO" id="GO:0005829">
    <property type="term" value="C:cytosol"/>
    <property type="evidence" value="ECO:0007669"/>
    <property type="project" value="TreeGrafter"/>
</dbReference>
<dbReference type="Gene3D" id="1.10.240.10">
    <property type="entry name" value="Tyrosyl-Transfer RNA Synthetase"/>
    <property type="match status" value="1"/>
</dbReference>
<keyword evidence="6 9" id="KW-0030">Aminoacyl-tRNA synthetase</keyword>
<evidence type="ECO:0000256" key="8">
    <source>
        <dbReference type="ARBA" id="ARBA00048248"/>
    </source>
</evidence>
<comment type="catalytic activity">
    <reaction evidence="8 9">
        <text>tRNA(Tyr) + L-tyrosine + ATP = L-tyrosyl-tRNA(Tyr) + AMP + diphosphate + H(+)</text>
        <dbReference type="Rhea" id="RHEA:10220"/>
        <dbReference type="Rhea" id="RHEA-COMP:9706"/>
        <dbReference type="Rhea" id="RHEA-COMP:9707"/>
        <dbReference type="ChEBI" id="CHEBI:15378"/>
        <dbReference type="ChEBI" id="CHEBI:30616"/>
        <dbReference type="ChEBI" id="CHEBI:33019"/>
        <dbReference type="ChEBI" id="CHEBI:58315"/>
        <dbReference type="ChEBI" id="CHEBI:78442"/>
        <dbReference type="ChEBI" id="CHEBI:78536"/>
        <dbReference type="ChEBI" id="CHEBI:456215"/>
        <dbReference type="EC" id="6.1.1.1"/>
    </reaction>
</comment>
<evidence type="ECO:0000256" key="4">
    <source>
        <dbReference type="ARBA" id="ARBA00022840"/>
    </source>
</evidence>
<dbReference type="GO" id="GO:0006437">
    <property type="term" value="P:tyrosyl-tRNA aminoacylation"/>
    <property type="evidence" value="ECO:0007669"/>
    <property type="project" value="InterPro"/>
</dbReference>
<keyword evidence="3 9" id="KW-0547">Nucleotide-binding</keyword>
<dbReference type="EC" id="6.1.1.1" evidence="1 9"/>
<dbReference type="KEGG" id="slb:AWJ20_3165"/>
<evidence type="ECO:0000256" key="2">
    <source>
        <dbReference type="ARBA" id="ARBA00022598"/>
    </source>
</evidence>
<dbReference type="GeneID" id="30035157"/>
<accession>A0A161HN82</accession>
<dbReference type="InterPro" id="IPR002307">
    <property type="entry name" value="Tyr-tRNA-ligase"/>
</dbReference>
<dbReference type="Proteomes" id="UP000189580">
    <property type="component" value="Chromosome b"/>
</dbReference>
<dbReference type="Pfam" id="PF00579">
    <property type="entry name" value="tRNA-synt_1b"/>
    <property type="match status" value="1"/>
</dbReference>
<dbReference type="GO" id="GO:0005739">
    <property type="term" value="C:mitochondrion"/>
    <property type="evidence" value="ECO:0007669"/>
    <property type="project" value="TreeGrafter"/>
</dbReference>
<dbReference type="InterPro" id="IPR036986">
    <property type="entry name" value="S4_RNA-bd_sf"/>
</dbReference>
<dbReference type="Gene3D" id="3.40.50.620">
    <property type="entry name" value="HUPs"/>
    <property type="match status" value="1"/>
</dbReference>
<dbReference type="InterPro" id="IPR002305">
    <property type="entry name" value="aa-tRNA-synth_Ic"/>
</dbReference>
<dbReference type="CDD" id="cd00805">
    <property type="entry name" value="TyrRS_core"/>
    <property type="match status" value="1"/>
</dbReference>
<sequence length="460" mass="51853">MLRGKYSSIYEQIFDYCALLTFSSELLESQVLQSGKKITLYCGADPTAQSLHLGNLIPLLVLLHFYIRGHNVISLVGGATGVVGDPSGRNTERQQMVDQTRENNILRIQHQMKQFIDQGWKYAVSKGYTSPGTAVRANNADWWKDMSMLHFLGTYGRHIRVSHMLARESVKNRLSSEQGIGFNEFTYQILQAYDFWHLYKTQNCSVQVGGNDQWGNITAGIDLISRLRSFLKEKNESNEALSEKPAESDAFGLTVPLLTTPSGEKFGKSAGNAVWIDRDLTKPYDLFQYFVQTPDSVVEQYLKLFTLIPLEEIPDIIQEHDKDPELRLAQRRLASEVADLVHGIGSGKRAELISSILFPTPSQKNPQYSSSEILEAFENEKLLHHCSRVQVVGNQWRSVLATITGKSKSECSRMIKAGGVYYGFARTMVVEGILGEEHLEDNQLLLVRLGKSKYHVIKVE</sequence>
<dbReference type="Gene3D" id="3.10.290.10">
    <property type="entry name" value="RNA-binding S4 domain"/>
    <property type="match status" value="1"/>
</dbReference>
<dbReference type="RefSeq" id="XP_018738014.1">
    <property type="nucleotide sequence ID" value="XM_018880168.1"/>
</dbReference>
<dbReference type="GO" id="GO:0004831">
    <property type="term" value="F:tyrosine-tRNA ligase activity"/>
    <property type="evidence" value="ECO:0007669"/>
    <property type="project" value="UniProtKB-EC"/>
</dbReference>
<name>A0A161HN82_9ASCO</name>
<dbReference type="InterPro" id="IPR014729">
    <property type="entry name" value="Rossmann-like_a/b/a_fold"/>
</dbReference>
<keyword evidence="4 9" id="KW-0067">ATP-binding</keyword>
<dbReference type="GO" id="GO:0005524">
    <property type="term" value="F:ATP binding"/>
    <property type="evidence" value="ECO:0007669"/>
    <property type="project" value="UniProtKB-KW"/>
</dbReference>
<keyword evidence="11" id="KW-1185">Reference proteome</keyword>
<dbReference type="OrthoDB" id="337870at2759"/>
<gene>
    <name evidence="10" type="primary">MSY1</name>
    <name evidence="10" type="ORF">AWJ20_3165</name>
</gene>
<dbReference type="SUPFAM" id="SSF52374">
    <property type="entry name" value="Nucleotidylyl transferase"/>
    <property type="match status" value="1"/>
</dbReference>
<dbReference type="AlphaFoldDB" id="A0A161HN82"/>
<evidence type="ECO:0000256" key="9">
    <source>
        <dbReference type="RuleBase" id="RU361234"/>
    </source>
</evidence>